<evidence type="ECO:0000256" key="1">
    <source>
        <dbReference type="ARBA" id="ARBA00005912"/>
    </source>
</evidence>
<feature type="compositionally biased region" description="Acidic residues" evidence="3">
    <location>
        <begin position="83"/>
        <end position="97"/>
    </location>
</feature>
<sequence length="282" mass="32390">MSLLSCSRQRPSWRRVLVFVSATLWLLTNAFTIATAHKYIATTSKYTFISHINRPVPLPSTAIHASKRKRNDRGRKGLKKGEEESDEEEDELEPGVSEEDLEEVFSAFRDKLKESEDFLTEKIGRLALHRATPSLIESITVELPGEKNEKQLQYVARIMSKGNYELHVVPLVPENLDAVFVSLSTKMIDYKVSMMQDRVSVVIPSMTEVMVRQARTIVKDTSNEVKVQMRVARQNAIKKLKKMHQRLSDDMFFRQQKQLDEILKKAEQNIDKISSNALSNLR</sequence>
<dbReference type="SUPFAM" id="SSF55194">
    <property type="entry name" value="Ribosome recycling factor, RRF"/>
    <property type="match status" value="1"/>
</dbReference>
<protein>
    <recommendedName>
        <fullName evidence="4">Ribosome recycling factor domain-containing protein</fullName>
    </recommendedName>
</protein>
<organism evidence="5 6">
    <name type="scientific">Babesia gibsoni</name>
    <dbReference type="NCBI Taxonomy" id="33632"/>
    <lineage>
        <taxon>Eukaryota</taxon>
        <taxon>Sar</taxon>
        <taxon>Alveolata</taxon>
        <taxon>Apicomplexa</taxon>
        <taxon>Aconoidasida</taxon>
        <taxon>Piroplasmida</taxon>
        <taxon>Babesiidae</taxon>
        <taxon>Babesia</taxon>
    </lineage>
</organism>
<proteinExistence type="inferred from homology"/>
<reference evidence="5" key="1">
    <citation type="submission" date="2023-08" db="EMBL/GenBank/DDBJ databases">
        <title>Draft sequence of the Babesia gibsoni genome.</title>
        <authorList>
            <person name="Yamagishi J.Y."/>
            <person name="Xuan X.X."/>
        </authorList>
    </citation>
    <scope>NUCLEOTIDE SEQUENCE</scope>
    <source>
        <strain evidence="5">Azabu</strain>
    </source>
</reference>
<comment type="caution">
    <text evidence="5">The sequence shown here is derived from an EMBL/GenBank/DDBJ whole genome shotgun (WGS) entry which is preliminary data.</text>
</comment>
<dbReference type="PANTHER" id="PTHR20982">
    <property type="entry name" value="RIBOSOME RECYCLING FACTOR"/>
    <property type="match status" value="1"/>
</dbReference>
<evidence type="ECO:0000256" key="2">
    <source>
        <dbReference type="ARBA" id="ARBA00022917"/>
    </source>
</evidence>
<evidence type="ECO:0000313" key="5">
    <source>
        <dbReference type="EMBL" id="KAK1441815.1"/>
    </source>
</evidence>
<comment type="similarity">
    <text evidence="1">Belongs to the RRF family.</text>
</comment>
<dbReference type="InterPro" id="IPR036191">
    <property type="entry name" value="RRF_sf"/>
</dbReference>
<keyword evidence="6" id="KW-1185">Reference proteome</keyword>
<feature type="compositionally biased region" description="Basic residues" evidence="3">
    <location>
        <begin position="65"/>
        <end position="78"/>
    </location>
</feature>
<dbReference type="GO" id="GO:0043023">
    <property type="term" value="F:ribosomal large subunit binding"/>
    <property type="evidence" value="ECO:0007669"/>
    <property type="project" value="TreeGrafter"/>
</dbReference>
<dbReference type="EMBL" id="JAVEPI010000005">
    <property type="protein sequence ID" value="KAK1441815.1"/>
    <property type="molecule type" value="Genomic_DNA"/>
</dbReference>
<dbReference type="InterPro" id="IPR002661">
    <property type="entry name" value="Ribosome_recyc_fac"/>
</dbReference>
<dbReference type="GO" id="GO:0005739">
    <property type="term" value="C:mitochondrion"/>
    <property type="evidence" value="ECO:0007669"/>
    <property type="project" value="TreeGrafter"/>
</dbReference>
<evidence type="ECO:0000313" key="6">
    <source>
        <dbReference type="Proteomes" id="UP001230268"/>
    </source>
</evidence>
<accession>A0AAD8LFU6</accession>
<dbReference type="AlphaFoldDB" id="A0AAD8LFU6"/>
<dbReference type="Proteomes" id="UP001230268">
    <property type="component" value="Unassembled WGS sequence"/>
</dbReference>
<dbReference type="InterPro" id="IPR023584">
    <property type="entry name" value="Ribosome_recyc_fac_dom"/>
</dbReference>
<keyword evidence="2" id="KW-0648">Protein biosynthesis</keyword>
<evidence type="ECO:0000256" key="3">
    <source>
        <dbReference type="SAM" id="MobiDB-lite"/>
    </source>
</evidence>
<name>A0AAD8LFU6_BABGI</name>
<dbReference type="PANTHER" id="PTHR20982:SF3">
    <property type="entry name" value="MITOCHONDRIAL RIBOSOME RECYCLING FACTOR PSEUDO 1"/>
    <property type="match status" value="1"/>
</dbReference>
<dbReference type="Gene3D" id="3.30.1360.40">
    <property type="match status" value="1"/>
</dbReference>
<dbReference type="Pfam" id="PF01765">
    <property type="entry name" value="RRF"/>
    <property type="match status" value="1"/>
</dbReference>
<dbReference type="GO" id="GO:0006412">
    <property type="term" value="P:translation"/>
    <property type="evidence" value="ECO:0007669"/>
    <property type="project" value="UniProtKB-KW"/>
</dbReference>
<gene>
    <name evidence="5" type="ORF">BgAZ_501470</name>
</gene>
<evidence type="ECO:0000259" key="4">
    <source>
        <dbReference type="Pfam" id="PF01765"/>
    </source>
</evidence>
<dbReference type="Gene3D" id="1.10.132.20">
    <property type="entry name" value="Ribosome-recycling factor"/>
    <property type="match status" value="1"/>
</dbReference>
<feature type="region of interest" description="Disordered" evidence="3">
    <location>
        <begin position="60"/>
        <end position="97"/>
    </location>
</feature>
<feature type="domain" description="Ribosome recycling factor" evidence="4">
    <location>
        <begin position="120"/>
        <end position="277"/>
    </location>
</feature>